<sequence length="133" mass="14709">MTGDDTENQTTKNAAKPVDTEERNDQPGEETRRMLDQLEEPAPSSNDTDGRLDLADRLNSERESDPNRPGAAVYAEVTRKVLDQLEEPASVEEEKVAEEKSVEEPAPPPSPFDGWRRKGRTSGSTSRGVAQEE</sequence>
<evidence type="ECO:0000256" key="1">
    <source>
        <dbReference type="SAM" id="MobiDB-lite"/>
    </source>
</evidence>
<name>A0A166HY78_9AGAM</name>
<feature type="compositionally biased region" description="Basic and acidic residues" evidence="1">
    <location>
        <begin position="48"/>
        <end position="66"/>
    </location>
</feature>
<dbReference type="EMBL" id="KV417564">
    <property type="protein sequence ID" value="KZP19366.1"/>
    <property type="molecule type" value="Genomic_DNA"/>
</dbReference>
<accession>A0A166HY78</accession>
<organism evidence="2 3">
    <name type="scientific">Athelia psychrophila</name>
    <dbReference type="NCBI Taxonomy" id="1759441"/>
    <lineage>
        <taxon>Eukaryota</taxon>
        <taxon>Fungi</taxon>
        <taxon>Dikarya</taxon>
        <taxon>Basidiomycota</taxon>
        <taxon>Agaricomycotina</taxon>
        <taxon>Agaricomycetes</taxon>
        <taxon>Agaricomycetidae</taxon>
        <taxon>Atheliales</taxon>
        <taxon>Atheliaceae</taxon>
        <taxon>Athelia</taxon>
    </lineage>
</organism>
<reference evidence="2 3" key="1">
    <citation type="journal article" date="2016" name="Mol. Biol. Evol.">
        <title>Comparative Genomics of Early-Diverging Mushroom-Forming Fungi Provides Insights into the Origins of Lignocellulose Decay Capabilities.</title>
        <authorList>
            <person name="Nagy L.G."/>
            <person name="Riley R."/>
            <person name="Tritt A."/>
            <person name="Adam C."/>
            <person name="Daum C."/>
            <person name="Floudas D."/>
            <person name="Sun H."/>
            <person name="Yadav J.S."/>
            <person name="Pangilinan J."/>
            <person name="Larsson K.H."/>
            <person name="Matsuura K."/>
            <person name="Barry K."/>
            <person name="Labutti K."/>
            <person name="Kuo R."/>
            <person name="Ohm R.A."/>
            <person name="Bhattacharya S.S."/>
            <person name="Shirouzu T."/>
            <person name="Yoshinaga Y."/>
            <person name="Martin F.M."/>
            <person name="Grigoriev I.V."/>
            <person name="Hibbett D.S."/>
        </authorList>
    </citation>
    <scope>NUCLEOTIDE SEQUENCE [LARGE SCALE GENOMIC DNA]</scope>
    <source>
        <strain evidence="2 3">CBS 109695</strain>
    </source>
</reference>
<keyword evidence="3" id="KW-1185">Reference proteome</keyword>
<gene>
    <name evidence="2" type="ORF">FIBSPDRAFT_955472</name>
</gene>
<evidence type="ECO:0000313" key="3">
    <source>
        <dbReference type="Proteomes" id="UP000076532"/>
    </source>
</evidence>
<dbReference type="AlphaFoldDB" id="A0A166HY78"/>
<feature type="compositionally biased region" description="Basic and acidic residues" evidence="1">
    <location>
        <begin position="92"/>
        <end position="103"/>
    </location>
</feature>
<feature type="compositionally biased region" description="Basic and acidic residues" evidence="1">
    <location>
        <begin position="18"/>
        <end position="36"/>
    </location>
</feature>
<dbReference type="Proteomes" id="UP000076532">
    <property type="component" value="Unassembled WGS sequence"/>
</dbReference>
<proteinExistence type="predicted"/>
<evidence type="ECO:0000313" key="2">
    <source>
        <dbReference type="EMBL" id="KZP19366.1"/>
    </source>
</evidence>
<feature type="region of interest" description="Disordered" evidence="1">
    <location>
        <begin position="1"/>
        <end position="133"/>
    </location>
</feature>
<feature type="compositionally biased region" description="Low complexity" evidence="1">
    <location>
        <begin position="121"/>
        <end position="133"/>
    </location>
</feature>
<protein>
    <submittedName>
        <fullName evidence="2">Uncharacterized protein</fullName>
    </submittedName>
</protein>